<keyword evidence="6" id="KW-0597">Phosphoprotein</keyword>
<feature type="transmembrane region" description="Helical" evidence="17">
    <location>
        <begin position="893"/>
        <end position="917"/>
    </location>
</feature>
<evidence type="ECO:0000256" key="15">
    <source>
        <dbReference type="ARBA" id="ARBA00023170"/>
    </source>
</evidence>
<dbReference type="SMART" id="SM00369">
    <property type="entry name" value="LRR_TYP"/>
    <property type="match status" value="6"/>
</dbReference>
<dbReference type="FunFam" id="1.10.510.10:FF:000480">
    <property type="entry name" value="Pollen receptor-like kinase 1"/>
    <property type="match status" value="1"/>
</dbReference>
<reference evidence="19 20" key="1">
    <citation type="journal article" date="2020" name="bioRxiv">
        <title>Sequence and annotation of 42 cannabis genomes reveals extensive copy number variation in cannabinoid synthesis and pathogen resistance genes.</title>
        <authorList>
            <person name="Mckernan K.J."/>
            <person name="Helbert Y."/>
            <person name="Kane L.T."/>
            <person name="Ebling H."/>
            <person name="Zhang L."/>
            <person name="Liu B."/>
            <person name="Eaton Z."/>
            <person name="Mclaughlin S."/>
            <person name="Kingan S."/>
            <person name="Baybayan P."/>
            <person name="Concepcion G."/>
            <person name="Jordan M."/>
            <person name="Riva A."/>
            <person name="Barbazuk W."/>
            <person name="Harkins T."/>
        </authorList>
    </citation>
    <scope>NUCLEOTIDE SEQUENCE [LARGE SCALE GENOMIC DNA]</scope>
    <source>
        <strain evidence="20">cv. Jamaican Lion 4</strain>
        <tissue evidence="19">Leaf</tissue>
    </source>
</reference>
<dbReference type="Gene3D" id="3.30.200.20">
    <property type="entry name" value="Phosphorylase Kinase, domain 1"/>
    <property type="match status" value="1"/>
</dbReference>
<dbReference type="InterPro" id="IPR001245">
    <property type="entry name" value="Ser-Thr/Tyr_kinase_cat_dom"/>
</dbReference>
<comment type="caution">
    <text evidence="19">The sequence shown here is derived from an EMBL/GenBank/DDBJ whole genome shotgun (WGS) entry which is preliminary data.</text>
</comment>
<name>A0A7J6I1H1_CANSA</name>
<dbReference type="SUPFAM" id="SSF56112">
    <property type="entry name" value="Protein kinase-like (PK-like)"/>
    <property type="match status" value="1"/>
</dbReference>
<evidence type="ECO:0000259" key="18">
    <source>
        <dbReference type="PROSITE" id="PS50011"/>
    </source>
</evidence>
<evidence type="ECO:0000256" key="17">
    <source>
        <dbReference type="SAM" id="Phobius"/>
    </source>
</evidence>
<feature type="domain" description="Protein kinase" evidence="18">
    <location>
        <begin position="973"/>
        <end position="1242"/>
    </location>
</feature>
<evidence type="ECO:0000313" key="20">
    <source>
        <dbReference type="Proteomes" id="UP000583929"/>
    </source>
</evidence>
<dbReference type="Pfam" id="PF01187">
    <property type="entry name" value="MIF"/>
    <property type="match status" value="2"/>
</dbReference>
<comment type="subcellular location">
    <subcellularLocation>
        <location evidence="2">Endomembrane system</location>
        <topology evidence="2">Multi-pass membrane protein</topology>
    </subcellularLocation>
    <subcellularLocation>
        <location evidence="3">Membrane</location>
        <topology evidence="3">Single-pass membrane protein</topology>
    </subcellularLocation>
</comment>
<keyword evidence="9" id="KW-0732">Signal</keyword>
<dbReference type="InterPro" id="IPR052451">
    <property type="entry name" value="Ser/Thr_kinase-like"/>
</dbReference>
<dbReference type="Pfam" id="PF07714">
    <property type="entry name" value="PK_Tyr_Ser-Thr"/>
    <property type="match status" value="1"/>
</dbReference>
<keyword evidence="11" id="KW-0547">Nucleotide-binding</keyword>
<keyword evidence="14 17" id="KW-0472">Membrane</keyword>
<evidence type="ECO:0000256" key="9">
    <source>
        <dbReference type="ARBA" id="ARBA00022729"/>
    </source>
</evidence>
<dbReference type="PRINTS" id="PR00019">
    <property type="entry name" value="LEURICHRPT"/>
</dbReference>
<dbReference type="Proteomes" id="UP000583929">
    <property type="component" value="Unassembled WGS sequence"/>
</dbReference>
<dbReference type="InterPro" id="IPR014347">
    <property type="entry name" value="Tautomerase/MIF_sf"/>
</dbReference>
<evidence type="ECO:0000256" key="2">
    <source>
        <dbReference type="ARBA" id="ARBA00004127"/>
    </source>
</evidence>
<organism evidence="19 20">
    <name type="scientific">Cannabis sativa</name>
    <name type="common">Hemp</name>
    <name type="synonym">Marijuana</name>
    <dbReference type="NCBI Taxonomy" id="3483"/>
    <lineage>
        <taxon>Eukaryota</taxon>
        <taxon>Viridiplantae</taxon>
        <taxon>Streptophyta</taxon>
        <taxon>Embryophyta</taxon>
        <taxon>Tracheophyta</taxon>
        <taxon>Spermatophyta</taxon>
        <taxon>Magnoliopsida</taxon>
        <taxon>eudicotyledons</taxon>
        <taxon>Gunneridae</taxon>
        <taxon>Pentapetalae</taxon>
        <taxon>rosids</taxon>
        <taxon>fabids</taxon>
        <taxon>Rosales</taxon>
        <taxon>Cannabaceae</taxon>
        <taxon>Cannabis</taxon>
    </lineage>
</organism>
<dbReference type="GO" id="GO:0005524">
    <property type="term" value="F:ATP binding"/>
    <property type="evidence" value="ECO:0007669"/>
    <property type="project" value="UniProtKB-KW"/>
</dbReference>
<dbReference type="PROSITE" id="PS50011">
    <property type="entry name" value="PROTEIN_KINASE_DOM"/>
    <property type="match status" value="1"/>
</dbReference>
<comment type="similarity">
    <text evidence="4">Belongs to the MIF family.</text>
</comment>
<dbReference type="InterPro" id="IPR001611">
    <property type="entry name" value="Leu-rich_rpt"/>
</dbReference>
<dbReference type="Pfam" id="PF13855">
    <property type="entry name" value="LRR_8"/>
    <property type="match status" value="3"/>
</dbReference>
<dbReference type="Gene3D" id="3.80.10.10">
    <property type="entry name" value="Ribonuclease Inhibitor"/>
    <property type="match status" value="3"/>
</dbReference>
<dbReference type="Pfam" id="PF00560">
    <property type="entry name" value="LRR_1"/>
    <property type="match status" value="2"/>
</dbReference>
<dbReference type="SUPFAM" id="SSF55331">
    <property type="entry name" value="Tautomerase/MIF"/>
    <property type="match status" value="2"/>
</dbReference>
<comment type="function">
    <text evidence="1">May be involved in both secretory and endocytic intracellular trafficking in the endosomal/prevacuolar compartments.</text>
</comment>
<evidence type="ECO:0000256" key="6">
    <source>
        <dbReference type="ARBA" id="ARBA00022553"/>
    </source>
</evidence>
<dbReference type="InterPro" id="IPR013210">
    <property type="entry name" value="LRR_N_plant-typ"/>
</dbReference>
<dbReference type="GO" id="GO:0005783">
    <property type="term" value="C:endoplasmic reticulum"/>
    <property type="evidence" value="ECO:0007669"/>
    <property type="project" value="UniProtKB-ARBA"/>
</dbReference>
<sequence length="1268" mass="136189">MPCLYITTNVNLEEEGVDTDSIFSEATKAVSAIFQKPENFVMVILKGSVSISFGGNKEPAAYAEVVTMGGLNSAVKKRLISTLGAILHSKLNKTMPCLNLSTNVTLEGVDTSSILSEATSAVAKLIGKPESYVMIVLKGSIPISFGGKEDPAAYGELVSIGGLNPDVNKKLSAAVAEILETKLSVPKNRFFLKFYDTKGSNFGWNGMLPISNSQPPVVAVSSASSGGSAQSQAPISTPAVRTFINHISENVRNGLSQRRPWAELFDRSAFAKPESVSDATLRIRKNYSYFRVNYMAVVAGILAVSLLTNPMSLLVLLGLLCSWLFLYLFRPSDQPLVLFGRTFSDTQTLWGLIGLSVFVVFLTSVGSLLISALMIGFAVVFAHGAFRVPEDLFLDEQENNPATGFLSFLSGAASNAAAAAGPAVVAARIPVLCIKVSLMGNKCLFSKFLLYGGFLFFQLILFFYSEPVSGQSWDGIIVTQANFQALQAFKHELIDPKGYLRSWNDTGYGACSGKWAGIKCLKGQVIAIQLPWKGLGGRISEKIGQLQGLRKISLHDNYLSGSVPFSLGFLPNLRGVYLFNNRLSGSIPPSIGNCLLLQTLDLSNNSLTGVIPSSLSNSTKLFRINLSFNSLSGSIPISLTSSHSLTFLDLQHNKFSGSIPSSWGSNIGTRNFPYQLQILTLDHNNFSGMIPTTLSKLGQLEQVSLSNNQISGTIPSELGSLTRLQNLDLSNNAINGSLPVSFSRLSSLVTLNLGGNHIGNQIPESLDRLHNLSALILKDNQFIGSIPDTLSNISGINQIDLSGNKLTGEIPASFVNLANLTSFNVSYNNLSGSVPSILSKKFNSSSFVGNIQLCGYSTSSICSSQTPENPPAPSPEAQKMKHHHHHKLSTKDILLIAAGCLLVVLLLLCCFLLCCFIRKRAASKGKDGTTSKQAAATEKAASAGVEVQSGGDAGGKLVHFDGPFVFTADDLLCATAEIMGKSTYGTSYKATLEDGNQVAVKRLREKTTKGQKEFEAEAAALGKIRHPNLLALRAYYLGPKGEKLLVFDYMSKGSLASFLHARGPETVIDWPTRMNIAMDVTRGLLYLHTQENMVHGNLTSSNILLDEQTKAHIADTGLSRLMTSAANTNVIATAGSLGYNAPELTKTKKANIKTDVYSLGVIILELLTGKSPGEPTNGMDLPQWVASIVKEEWTNEVFDLELMRDAPAIGDELLNTLKLSLHCVDPSPEARPEVQQVLHQLEEIRPEAAAAAAAVPSASSTEEGTKDE</sequence>
<feature type="transmembrane region" description="Helical" evidence="17">
    <location>
        <begin position="349"/>
        <end position="382"/>
    </location>
</feature>
<evidence type="ECO:0000256" key="7">
    <source>
        <dbReference type="ARBA" id="ARBA00022614"/>
    </source>
</evidence>
<evidence type="ECO:0000256" key="1">
    <source>
        <dbReference type="ARBA" id="ARBA00002501"/>
    </source>
</evidence>
<evidence type="ECO:0000256" key="4">
    <source>
        <dbReference type="ARBA" id="ARBA00005851"/>
    </source>
</evidence>
<dbReference type="Gene3D" id="3.30.429.10">
    <property type="entry name" value="Macrophage Migration Inhibitory Factor"/>
    <property type="match status" value="2"/>
</dbReference>
<dbReference type="InterPro" id="IPR000719">
    <property type="entry name" value="Prot_kinase_dom"/>
</dbReference>
<keyword evidence="10" id="KW-0677">Repeat</keyword>
<evidence type="ECO:0000256" key="11">
    <source>
        <dbReference type="ARBA" id="ARBA00022741"/>
    </source>
</evidence>
<dbReference type="EMBL" id="JAATIQ010000012">
    <property type="protein sequence ID" value="KAF4401373.1"/>
    <property type="molecule type" value="Genomic_DNA"/>
</dbReference>
<keyword evidence="20" id="KW-1185">Reference proteome</keyword>
<dbReference type="FunFam" id="3.80.10.10:FF:000062">
    <property type="entry name" value="protein STRUBBELIG-RECEPTOR FAMILY 3"/>
    <property type="match status" value="1"/>
</dbReference>
<comment type="similarity">
    <text evidence="5">Belongs to the PRA1 family.</text>
</comment>
<dbReference type="InterPro" id="IPR004895">
    <property type="entry name" value="Prenylated_rab_accept_PRA1"/>
</dbReference>
<dbReference type="FunFam" id="3.80.10.10:FF:000095">
    <property type="entry name" value="LRR receptor-like serine/threonine-protein kinase GSO1"/>
    <property type="match status" value="1"/>
</dbReference>
<dbReference type="Pfam" id="PF03208">
    <property type="entry name" value="PRA1"/>
    <property type="match status" value="1"/>
</dbReference>
<dbReference type="GO" id="GO:0016192">
    <property type="term" value="P:vesicle-mediated transport"/>
    <property type="evidence" value="ECO:0007669"/>
    <property type="project" value="UniProtKB-ARBA"/>
</dbReference>
<feature type="transmembrane region" description="Helical" evidence="17">
    <location>
        <begin position="289"/>
        <end position="307"/>
    </location>
</feature>
<evidence type="ECO:0000256" key="5">
    <source>
        <dbReference type="ARBA" id="ARBA00006483"/>
    </source>
</evidence>
<evidence type="ECO:0000256" key="8">
    <source>
        <dbReference type="ARBA" id="ARBA00022692"/>
    </source>
</evidence>
<dbReference type="InterPro" id="IPR032675">
    <property type="entry name" value="LRR_dom_sf"/>
</dbReference>
<keyword evidence="7" id="KW-0433">Leucine-rich repeat</keyword>
<dbReference type="Pfam" id="PF08263">
    <property type="entry name" value="LRRNT_2"/>
    <property type="match status" value="1"/>
</dbReference>
<keyword evidence="12" id="KW-0067">ATP-binding</keyword>
<evidence type="ECO:0000313" key="19">
    <source>
        <dbReference type="EMBL" id="KAF4401373.1"/>
    </source>
</evidence>
<evidence type="ECO:0000256" key="3">
    <source>
        <dbReference type="ARBA" id="ARBA00004167"/>
    </source>
</evidence>
<dbReference type="AlphaFoldDB" id="A0A7J6I1H1"/>
<feature type="transmembrane region" description="Helical" evidence="17">
    <location>
        <begin position="402"/>
        <end position="427"/>
    </location>
</feature>
<dbReference type="InterPro" id="IPR001398">
    <property type="entry name" value="Macrophage_inhib_fac"/>
</dbReference>
<dbReference type="FunFam" id="3.30.200.20:FF:000486">
    <property type="entry name" value="Leucine-rich repeat receptor-like protein kinase"/>
    <property type="match status" value="1"/>
</dbReference>
<protein>
    <recommendedName>
        <fullName evidence="18">Protein kinase domain-containing protein</fullName>
    </recommendedName>
</protein>
<keyword evidence="8 17" id="KW-0812">Transmembrane</keyword>
<dbReference type="FunFam" id="3.30.429.10:FF:000004">
    <property type="entry name" value="Tautomerase/MIF superfamily protein"/>
    <property type="match status" value="1"/>
</dbReference>
<feature type="transmembrane region" description="Helical" evidence="17">
    <location>
        <begin position="313"/>
        <end position="329"/>
    </location>
</feature>
<dbReference type="SUPFAM" id="SSF52058">
    <property type="entry name" value="L domain-like"/>
    <property type="match status" value="1"/>
</dbReference>
<accession>A0A7J6I1H1</accession>
<dbReference type="InterPro" id="IPR011009">
    <property type="entry name" value="Kinase-like_dom_sf"/>
</dbReference>
<dbReference type="InterPro" id="IPR003591">
    <property type="entry name" value="Leu-rich_rpt_typical-subtyp"/>
</dbReference>
<proteinExistence type="inferred from homology"/>
<evidence type="ECO:0000256" key="13">
    <source>
        <dbReference type="ARBA" id="ARBA00022989"/>
    </source>
</evidence>
<evidence type="ECO:0000256" key="14">
    <source>
        <dbReference type="ARBA" id="ARBA00023136"/>
    </source>
</evidence>
<evidence type="ECO:0000256" key="12">
    <source>
        <dbReference type="ARBA" id="ARBA00022840"/>
    </source>
</evidence>
<feature type="region of interest" description="Disordered" evidence="16">
    <location>
        <begin position="1248"/>
        <end position="1268"/>
    </location>
</feature>
<gene>
    <name evidence="19" type="ORF">G4B88_001567</name>
</gene>
<evidence type="ECO:0000256" key="10">
    <source>
        <dbReference type="ARBA" id="ARBA00022737"/>
    </source>
</evidence>
<dbReference type="PANTHER" id="PTHR48008:SF2">
    <property type="entry name" value="PROBABLY INACTIVE LEUCINE-RICH REPEAT RECEPTOR-LIKE PROTEIN KINASE IMK2"/>
    <property type="match status" value="1"/>
</dbReference>
<evidence type="ECO:0000256" key="16">
    <source>
        <dbReference type="SAM" id="MobiDB-lite"/>
    </source>
</evidence>
<dbReference type="GO" id="GO:0016020">
    <property type="term" value="C:membrane"/>
    <property type="evidence" value="ECO:0007669"/>
    <property type="project" value="UniProtKB-SubCell"/>
</dbReference>
<keyword evidence="15" id="KW-0675">Receptor</keyword>
<feature type="transmembrane region" description="Helical" evidence="17">
    <location>
        <begin position="448"/>
        <end position="465"/>
    </location>
</feature>
<dbReference type="GO" id="GO:0004672">
    <property type="term" value="F:protein kinase activity"/>
    <property type="evidence" value="ECO:0007669"/>
    <property type="project" value="InterPro"/>
</dbReference>
<dbReference type="Gene3D" id="1.10.510.10">
    <property type="entry name" value="Transferase(Phosphotransferase) domain 1"/>
    <property type="match status" value="1"/>
</dbReference>
<dbReference type="CDD" id="cd14066">
    <property type="entry name" value="STKc_IRAK"/>
    <property type="match status" value="1"/>
</dbReference>
<keyword evidence="13 17" id="KW-1133">Transmembrane helix</keyword>
<dbReference type="PANTHER" id="PTHR48008">
    <property type="entry name" value="LEUCINE-RICH REPEAT RECEPTOR-LIKE PROTEIN KINASE IMK3-RELATED"/>
    <property type="match status" value="1"/>
</dbReference>
<feature type="region of interest" description="Disordered" evidence="16">
    <location>
        <begin position="864"/>
        <end position="883"/>
    </location>
</feature>